<gene>
    <name evidence="3" type="ORF">JMJ35_005240</name>
</gene>
<reference evidence="3" key="1">
    <citation type="submission" date="2023-03" db="EMBL/GenBank/DDBJ databases">
        <title>Complete genome of Cladonia borealis.</title>
        <authorList>
            <person name="Park H."/>
        </authorList>
    </citation>
    <scope>NUCLEOTIDE SEQUENCE</scope>
    <source>
        <strain evidence="3">ANT050790</strain>
    </source>
</reference>
<keyword evidence="4" id="KW-1185">Reference proteome</keyword>
<evidence type="ECO:0000313" key="4">
    <source>
        <dbReference type="Proteomes" id="UP001166286"/>
    </source>
</evidence>
<organism evidence="3 4">
    <name type="scientific">Cladonia borealis</name>
    <dbReference type="NCBI Taxonomy" id="184061"/>
    <lineage>
        <taxon>Eukaryota</taxon>
        <taxon>Fungi</taxon>
        <taxon>Dikarya</taxon>
        <taxon>Ascomycota</taxon>
        <taxon>Pezizomycotina</taxon>
        <taxon>Lecanoromycetes</taxon>
        <taxon>OSLEUM clade</taxon>
        <taxon>Lecanoromycetidae</taxon>
        <taxon>Lecanorales</taxon>
        <taxon>Lecanorineae</taxon>
        <taxon>Cladoniaceae</taxon>
        <taxon>Cladonia</taxon>
    </lineage>
</organism>
<feature type="transmembrane region" description="Helical" evidence="2">
    <location>
        <begin position="56"/>
        <end position="75"/>
    </location>
</feature>
<keyword evidence="2" id="KW-1133">Transmembrane helix</keyword>
<keyword evidence="2" id="KW-0472">Membrane</keyword>
<evidence type="ECO:0000256" key="1">
    <source>
        <dbReference type="SAM" id="MobiDB-lite"/>
    </source>
</evidence>
<feature type="transmembrane region" description="Helical" evidence="2">
    <location>
        <begin position="87"/>
        <end position="114"/>
    </location>
</feature>
<accession>A0AA39V1I0</accession>
<dbReference type="GO" id="GO:0000139">
    <property type="term" value="C:Golgi membrane"/>
    <property type="evidence" value="ECO:0007669"/>
    <property type="project" value="TreeGrafter"/>
</dbReference>
<dbReference type="PANTHER" id="PTHR28077:SF1">
    <property type="entry name" value="INOSITOL PHOSPHORYLCERAMIDE SYNTHASE REGULATORY SUBUNIT KEI1"/>
    <property type="match status" value="1"/>
</dbReference>
<feature type="region of interest" description="Disordered" evidence="1">
    <location>
        <begin position="299"/>
        <end position="347"/>
    </location>
</feature>
<evidence type="ECO:0008006" key="5">
    <source>
        <dbReference type="Google" id="ProtNLM"/>
    </source>
</evidence>
<comment type="caution">
    <text evidence="3">The sequence shown here is derived from an EMBL/GenBank/DDBJ whole genome shotgun (WGS) entry which is preliminary data.</text>
</comment>
<sequence>MGFSSRFIRIPRPKTFLYLMSLRTGTELSTLSLLLNKVSGIYGLLALLTGLHLSPLQLSMYIYSILALLITIILAPHIRTQSPFHCLALATFYILDSVINAAYTAAFAITWFLVISQHHSDDAGSSVPGAGGQTMSDAAGFSSPEFNVSHVDVAVAADGSLPGKREEAITAGMGDGPAVTATSPSLGHGVLQPESISSVTVICALWAVRIYFVLIVMSYARLVLRRHVASISRASTALYTPGKSTNMIENPFAMHLPEGKGWKGQLGRIMVAVGKSYWLGTEDGDDVWMNEEISMGRIRRKEGGGEAPGVVERERRRRSGTGPPPPMPQLQGVQGQHLRVQEVREGK</sequence>
<dbReference type="AlphaFoldDB" id="A0AA39V1I0"/>
<dbReference type="InterPro" id="IPR013862">
    <property type="entry name" value="Kei1"/>
</dbReference>
<name>A0AA39V1I0_9LECA</name>
<dbReference type="GO" id="GO:0070916">
    <property type="term" value="C:inositol phosphoceramide synthase complex"/>
    <property type="evidence" value="ECO:0007669"/>
    <property type="project" value="TreeGrafter"/>
</dbReference>
<dbReference type="PANTHER" id="PTHR28077">
    <property type="entry name" value="INOSITOL PHOSPHORYLCERAMIDE SYNTHASE REGULATORY SUBUNIT KEI1"/>
    <property type="match status" value="1"/>
</dbReference>
<dbReference type="Proteomes" id="UP001166286">
    <property type="component" value="Unassembled WGS sequence"/>
</dbReference>
<dbReference type="GO" id="GO:0070917">
    <property type="term" value="F:inositol phosphoceramide synthase regulator activity"/>
    <property type="evidence" value="ECO:0007669"/>
    <property type="project" value="InterPro"/>
</dbReference>
<dbReference type="GO" id="GO:0006673">
    <property type="term" value="P:inositol phosphoceramide metabolic process"/>
    <property type="evidence" value="ECO:0007669"/>
    <property type="project" value="InterPro"/>
</dbReference>
<evidence type="ECO:0000256" key="2">
    <source>
        <dbReference type="SAM" id="Phobius"/>
    </source>
</evidence>
<dbReference type="EMBL" id="JAFEKC020000011">
    <property type="protein sequence ID" value="KAK0512112.1"/>
    <property type="molecule type" value="Genomic_DNA"/>
</dbReference>
<protein>
    <recommendedName>
        <fullName evidence="5">DUF1753-domain-containing protein</fullName>
    </recommendedName>
</protein>
<evidence type="ECO:0000313" key="3">
    <source>
        <dbReference type="EMBL" id="KAK0512112.1"/>
    </source>
</evidence>
<keyword evidence="2" id="KW-0812">Transmembrane</keyword>
<dbReference type="Pfam" id="PF08552">
    <property type="entry name" value="Kei1"/>
    <property type="match status" value="1"/>
</dbReference>
<proteinExistence type="predicted"/>
<feature type="transmembrane region" description="Helical" evidence="2">
    <location>
        <begin position="196"/>
        <end position="217"/>
    </location>
</feature>